<reference evidence="3" key="1">
    <citation type="journal article" date="2019" name="Int. J. Syst. Evol. Microbiol.">
        <title>The Global Catalogue of Microorganisms (GCM) 10K type strain sequencing project: providing services to taxonomists for standard genome sequencing and annotation.</title>
        <authorList>
            <consortium name="The Broad Institute Genomics Platform"/>
            <consortium name="The Broad Institute Genome Sequencing Center for Infectious Disease"/>
            <person name="Wu L."/>
            <person name="Ma J."/>
        </authorList>
    </citation>
    <scope>NUCLEOTIDE SEQUENCE [LARGE SCALE GENOMIC DNA]</scope>
    <source>
        <strain evidence="3">CGMCC 1.15474</strain>
    </source>
</reference>
<organism evidence="2 3">
    <name type="scientific">Metabacillus endolithicus</name>
    <dbReference type="NCBI Taxonomy" id="1535204"/>
    <lineage>
        <taxon>Bacteria</taxon>
        <taxon>Bacillati</taxon>
        <taxon>Bacillota</taxon>
        <taxon>Bacilli</taxon>
        <taxon>Bacillales</taxon>
        <taxon>Bacillaceae</taxon>
        <taxon>Metabacillus</taxon>
    </lineage>
</organism>
<dbReference type="EMBL" id="JBHUIK010000005">
    <property type="protein sequence ID" value="MFD2215759.1"/>
    <property type="molecule type" value="Genomic_DNA"/>
</dbReference>
<dbReference type="Gene3D" id="1.20.120.450">
    <property type="entry name" value="dinb family like domain"/>
    <property type="match status" value="1"/>
</dbReference>
<dbReference type="InterPro" id="IPR024775">
    <property type="entry name" value="DinB-like"/>
</dbReference>
<evidence type="ECO:0000313" key="2">
    <source>
        <dbReference type="EMBL" id="MFD2215759.1"/>
    </source>
</evidence>
<dbReference type="Pfam" id="PF12867">
    <property type="entry name" value="DinB_2"/>
    <property type="match status" value="1"/>
</dbReference>
<sequence>MIIQLETTRQEILNTVNGIPEHLFNERENEQTWSVGQVLEHLHKTEVEITKAIKYMLTLPEQEPLPDQPLELTLNRSTKIMAPAAITPAIVVNKNDILQALSQSRNQLLQLIDSIPPEQDLTTRGFKHPVFPILSIKQWIEFVGYHEQRHLAQIFEIKQFITNESV</sequence>
<evidence type="ECO:0000313" key="3">
    <source>
        <dbReference type="Proteomes" id="UP001597318"/>
    </source>
</evidence>
<comment type="caution">
    <text evidence="2">The sequence shown here is derived from an EMBL/GenBank/DDBJ whole genome shotgun (WGS) entry which is preliminary data.</text>
</comment>
<dbReference type="InterPro" id="IPR034660">
    <property type="entry name" value="DinB/YfiT-like"/>
</dbReference>
<dbReference type="SUPFAM" id="SSF109854">
    <property type="entry name" value="DinB/YfiT-like putative metalloenzymes"/>
    <property type="match status" value="1"/>
</dbReference>
<accession>A0ABW5C1I8</accession>
<name>A0ABW5C1I8_9BACI</name>
<proteinExistence type="predicted"/>
<evidence type="ECO:0000259" key="1">
    <source>
        <dbReference type="Pfam" id="PF12867"/>
    </source>
</evidence>
<feature type="domain" description="DinB-like" evidence="1">
    <location>
        <begin position="4"/>
        <end position="154"/>
    </location>
</feature>
<gene>
    <name evidence="2" type="ORF">ACFSKK_18915</name>
</gene>
<dbReference type="Proteomes" id="UP001597318">
    <property type="component" value="Unassembled WGS sequence"/>
</dbReference>
<dbReference type="RefSeq" id="WP_247345317.1">
    <property type="nucleotide sequence ID" value="NZ_CP095550.1"/>
</dbReference>
<keyword evidence="3" id="KW-1185">Reference proteome</keyword>
<protein>
    <submittedName>
        <fullName evidence="2">DinB family protein</fullName>
    </submittedName>
</protein>